<dbReference type="InterPro" id="IPR052182">
    <property type="entry name" value="Glycogen/Maltodextrin_Phosph"/>
</dbReference>
<name>A0A1Q4HKL1_9MYCO</name>
<dbReference type="GO" id="GO:0030170">
    <property type="term" value="F:pyridoxal phosphate binding"/>
    <property type="evidence" value="ECO:0007669"/>
    <property type="project" value="InterPro"/>
</dbReference>
<comment type="cofactor">
    <cofactor evidence="2">
        <name>pyridoxal 5'-phosphate</name>
        <dbReference type="ChEBI" id="CHEBI:597326"/>
    </cofactor>
</comment>
<dbReference type="PANTHER" id="PTHR42655">
    <property type="entry name" value="GLYCOGEN PHOSPHORYLASE"/>
    <property type="match status" value="1"/>
</dbReference>
<dbReference type="InterPro" id="IPR035090">
    <property type="entry name" value="Pyridoxal_P_attach_site"/>
</dbReference>
<evidence type="ECO:0000313" key="17">
    <source>
        <dbReference type="Proteomes" id="UP000220340"/>
    </source>
</evidence>
<evidence type="ECO:0000256" key="7">
    <source>
        <dbReference type="ARBA" id="ARBA00022679"/>
    </source>
</evidence>
<evidence type="ECO:0000256" key="12">
    <source>
        <dbReference type="SAM" id="MobiDB-lite"/>
    </source>
</evidence>
<evidence type="ECO:0000256" key="5">
    <source>
        <dbReference type="ARBA" id="ARBA00022533"/>
    </source>
</evidence>
<evidence type="ECO:0000313" key="14">
    <source>
        <dbReference type="EMBL" id="OPE54916.1"/>
    </source>
</evidence>
<dbReference type="Gene3D" id="3.40.50.2000">
    <property type="entry name" value="Glycogen Phosphorylase B"/>
    <property type="match status" value="3"/>
</dbReference>
<proteinExistence type="inferred from homology"/>
<comment type="similarity">
    <text evidence="3">Belongs to the glycogen phosphorylase family.</text>
</comment>
<comment type="function">
    <text evidence="10">Phosphorylase is an important allosteric enzyme in carbohydrate metabolism. Enzymes from different sources differ in their regulatory mechanisms and in their natural substrates. However, all known phosphorylases share catalytic and structural properties.</text>
</comment>
<evidence type="ECO:0000256" key="8">
    <source>
        <dbReference type="ARBA" id="ARBA00022898"/>
    </source>
</evidence>
<dbReference type="PIRSF" id="PIRSF000460">
    <property type="entry name" value="Pprylas_GlgP"/>
    <property type="match status" value="1"/>
</dbReference>
<dbReference type="GO" id="GO:0008184">
    <property type="term" value="F:glycogen phosphorylase activity"/>
    <property type="evidence" value="ECO:0007669"/>
    <property type="project" value="InterPro"/>
</dbReference>
<evidence type="ECO:0000313" key="15">
    <source>
        <dbReference type="EMBL" id="PEG51564.1"/>
    </source>
</evidence>
<dbReference type="InterPro" id="IPR000811">
    <property type="entry name" value="Glyco_trans_35"/>
</dbReference>
<dbReference type="NCBIfam" id="TIGR02094">
    <property type="entry name" value="more_P_ylases"/>
    <property type="match status" value="1"/>
</dbReference>
<keyword evidence="5" id="KW-0021">Allosteric enzyme</keyword>
<evidence type="ECO:0000313" key="16">
    <source>
        <dbReference type="Proteomes" id="UP000191039"/>
    </source>
</evidence>
<dbReference type="GO" id="GO:0005975">
    <property type="term" value="P:carbohydrate metabolic process"/>
    <property type="evidence" value="ECO:0007669"/>
    <property type="project" value="InterPro"/>
</dbReference>
<organism evidence="15 17">
    <name type="scientific">Mycolicibacterium diernhoferi</name>
    <dbReference type="NCBI Taxonomy" id="1801"/>
    <lineage>
        <taxon>Bacteria</taxon>
        <taxon>Bacillati</taxon>
        <taxon>Actinomycetota</taxon>
        <taxon>Actinomycetes</taxon>
        <taxon>Mycobacteriales</taxon>
        <taxon>Mycobacteriaceae</taxon>
        <taxon>Mycolicibacterium</taxon>
    </lineage>
</organism>
<feature type="region of interest" description="Disordered" evidence="12">
    <location>
        <begin position="342"/>
        <end position="375"/>
    </location>
</feature>
<reference evidence="14 16" key="1">
    <citation type="submission" date="2016-09" db="EMBL/GenBank/DDBJ databases">
        <title>genome sequences of unsequenced Mycobacteria.</title>
        <authorList>
            <person name="Greninger A.L."/>
            <person name="Jerome K.R."/>
            <person name="Mcnair B."/>
            <person name="Wallis C."/>
            <person name="Fang F."/>
        </authorList>
    </citation>
    <scope>NUCLEOTIDE SEQUENCE [LARGE SCALE GENOMIC DNA]</scope>
    <source>
        <strain evidence="14 16">BM1</strain>
    </source>
</reference>
<keyword evidence="17" id="KW-1185">Reference proteome</keyword>
<dbReference type="Pfam" id="PF00343">
    <property type="entry name" value="Phosphorylase"/>
    <property type="match status" value="1"/>
</dbReference>
<keyword evidence="9" id="KW-0119">Carbohydrate metabolism</keyword>
<feature type="compositionally biased region" description="Basic and acidic residues" evidence="12">
    <location>
        <begin position="342"/>
        <end position="371"/>
    </location>
</feature>
<accession>A0A1Q4HKL1</accession>
<dbReference type="Proteomes" id="UP000220340">
    <property type="component" value="Unassembled WGS sequence"/>
</dbReference>
<dbReference type="RefSeq" id="WP_073853027.1">
    <property type="nucleotide sequence ID" value="NZ_BAAATC010000018.1"/>
</dbReference>
<dbReference type="STRING" id="1801.BRW64_00075"/>
<dbReference type="PROSITE" id="PS00102">
    <property type="entry name" value="PHOSPHORYLASE"/>
    <property type="match status" value="1"/>
</dbReference>
<keyword evidence="6" id="KW-0328">Glycosyltransferase</keyword>
<evidence type="ECO:0000256" key="2">
    <source>
        <dbReference type="ARBA" id="ARBA00001933"/>
    </source>
</evidence>
<evidence type="ECO:0000256" key="9">
    <source>
        <dbReference type="ARBA" id="ARBA00023277"/>
    </source>
</evidence>
<dbReference type="AlphaFoldDB" id="A0A1Q4HKL1"/>
<feature type="domain" description="DUF3417" evidence="13">
    <location>
        <begin position="13"/>
        <end position="123"/>
    </location>
</feature>
<reference evidence="15 17" key="2">
    <citation type="submission" date="2017-10" db="EMBL/GenBank/DDBJ databases">
        <title>The new phylogeny of genus Mycobacterium.</title>
        <authorList>
            <person name="Tortoli E."/>
            <person name="Trovato A."/>
            <person name="Cirillo D.M."/>
        </authorList>
    </citation>
    <scope>NUCLEOTIDE SEQUENCE [LARGE SCALE GENOMIC DNA]</scope>
    <source>
        <strain evidence="15 17">IP141170001</strain>
    </source>
</reference>
<gene>
    <name evidence="14" type="ORF">BV510_07740</name>
    <name evidence="15" type="ORF">CRI78_25925</name>
</gene>
<sequence>MKALRRFTVRAHLPERLAALEELSVNLRWSWHKPTQELFAAVDPALWAQVGADPVALLGAVNPRRLDDLAGDEGFLQRVDSLAAELADYLGRPLWYQEQAADGVELPNGIAYFSMEFGVAEVLPNYSGGLGILAGDHLKSASDLGLPLIAVGLYYRSGYFRQSLTADGWQHETYPSLDPQGLPLRLLTDAAGDAVLIELAMPDDAQLFAHVWVAQVGRIPLLLLDSDIGENEHELRGVTDRLYGGDQEHRIKQEILAGIGGIRAIRAYTAVEGLPAPEVFHMNEGHAGFLGVERIRELIDAGLDFDTALTVVRSSTVFTTHTPVPAGIDRFPVEMIRRYFADERPREEHESDERPREEHESDERPREEDGSGRLLLPGVPLDRVIAFGAEDDPSKFNMAHMGLRLAQRANGVSLLHGRVSRQMFQELWPGFDPEEVPIGSITNGVHAPTWAAPQWLDLGRQLLDSEDLTLLREPETWRGLRQVGADQLWRIRCELRALLIEDVRARLRRSCLARGATEAELGWVATAFDPDVLTVGFARRVPTYKRLTLMLRDQDRLQKLLLDADRPVQLIVAGKSHPADDGGKALIQQIVRFADRPEVRHRIAFLPDYDMSMARLLYWGCDVWLNNPLRPLEACGTSGMKSALNGGLNLSIRDGWWDEWYDGENGWEIPTADGLADEGRRDDIEAAALYDLLESSVTTRFYDRDIDGVPSRWVEMVRHTLQALGPKVLASRMVRDYTEQYYAPAARSLRATIEPDNDSTGVPFGAARQLAAYRQRAQQEWPKIQITDVDSYGLPDTPLLGSELTLTASVYLAGLTPDEVVVQAVLGRVDAADVLQDPVKVPMTHTGTAGGNQIFSTTTPLPVAGPVGYTVRVLPHHRLLAGETELALVTLA</sequence>
<evidence type="ECO:0000259" key="13">
    <source>
        <dbReference type="Pfam" id="PF11897"/>
    </source>
</evidence>
<dbReference type="SUPFAM" id="SSF53756">
    <property type="entry name" value="UDP-Glycosyltransferase/glycogen phosphorylase"/>
    <property type="match status" value="1"/>
</dbReference>
<protein>
    <recommendedName>
        <fullName evidence="4">glycogen phosphorylase</fullName>
        <ecNumber evidence="4">2.4.1.1</ecNumber>
    </recommendedName>
</protein>
<comment type="caution">
    <text evidence="15">The sequence shown here is derived from an EMBL/GenBank/DDBJ whole genome shotgun (WGS) entry which is preliminary data.</text>
</comment>
<feature type="modified residue" description="N6-(pyridoxal phosphate)lysine" evidence="11">
    <location>
        <position position="641"/>
    </location>
</feature>
<dbReference type="Proteomes" id="UP000191039">
    <property type="component" value="Unassembled WGS sequence"/>
</dbReference>
<keyword evidence="8 11" id="KW-0663">Pyridoxal phosphate</keyword>
<dbReference type="EC" id="2.4.1.1" evidence="4"/>
<dbReference type="EMBL" id="MIJD01000056">
    <property type="protein sequence ID" value="OPE54916.1"/>
    <property type="molecule type" value="Genomic_DNA"/>
</dbReference>
<dbReference type="InterPro" id="IPR011834">
    <property type="entry name" value="Agluc_phsphrylas"/>
</dbReference>
<evidence type="ECO:0000256" key="1">
    <source>
        <dbReference type="ARBA" id="ARBA00001275"/>
    </source>
</evidence>
<evidence type="ECO:0000256" key="11">
    <source>
        <dbReference type="PIRSR" id="PIRSR000460-1"/>
    </source>
</evidence>
<dbReference type="PANTHER" id="PTHR42655:SF1">
    <property type="entry name" value="GLYCOGEN PHOSPHORYLASE"/>
    <property type="match status" value="1"/>
</dbReference>
<evidence type="ECO:0000256" key="3">
    <source>
        <dbReference type="ARBA" id="ARBA00006047"/>
    </source>
</evidence>
<dbReference type="OrthoDB" id="9760804at2"/>
<dbReference type="EMBL" id="PDCR01000048">
    <property type="protein sequence ID" value="PEG51564.1"/>
    <property type="molecule type" value="Genomic_DNA"/>
</dbReference>
<dbReference type="Pfam" id="PF11897">
    <property type="entry name" value="DUF3417"/>
    <property type="match status" value="1"/>
</dbReference>
<keyword evidence="7" id="KW-0808">Transferase</keyword>
<evidence type="ECO:0000256" key="10">
    <source>
        <dbReference type="ARBA" id="ARBA00025174"/>
    </source>
</evidence>
<comment type="catalytic activity">
    <reaction evidence="1">
        <text>[(1-&gt;4)-alpha-D-glucosyl](n) + phosphate = [(1-&gt;4)-alpha-D-glucosyl](n-1) + alpha-D-glucose 1-phosphate</text>
        <dbReference type="Rhea" id="RHEA:41732"/>
        <dbReference type="Rhea" id="RHEA-COMP:9584"/>
        <dbReference type="Rhea" id="RHEA-COMP:9586"/>
        <dbReference type="ChEBI" id="CHEBI:15444"/>
        <dbReference type="ChEBI" id="CHEBI:43474"/>
        <dbReference type="ChEBI" id="CHEBI:58601"/>
        <dbReference type="EC" id="2.4.1.1"/>
    </reaction>
</comment>
<evidence type="ECO:0000256" key="6">
    <source>
        <dbReference type="ARBA" id="ARBA00022676"/>
    </source>
</evidence>
<dbReference type="InterPro" id="IPR024517">
    <property type="entry name" value="Glycogen_phosphorylase_DUF3417"/>
</dbReference>
<evidence type="ECO:0000256" key="4">
    <source>
        <dbReference type="ARBA" id="ARBA00012591"/>
    </source>
</evidence>